<name>A0A5C6ZK28_9FLAO</name>
<proteinExistence type="predicted"/>
<gene>
    <name evidence="1" type="ORF">ESY86_04130</name>
</gene>
<comment type="caution">
    <text evidence="1">The sequence shown here is derived from an EMBL/GenBank/DDBJ whole genome shotgun (WGS) entry which is preliminary data.</text>
</comment>
<evidence type="ECO:0000313" key="1">
    <source>
        <dbReference type="EMBL" id="TXD90564.1"/>
    </source>
</evidence>
<sequence>MKAKPLEVFDHDTDVDTTHKNNSIELDHWINHLSSIKKELFNLVELCSADLNLGKAENDVLKRLQKKEDENENLLNAMLSYSTSRTNIIECEDTQCDIFYIAEHETYRSSYDYQIDKYQGLKDRFFKEEHGKISLIEVPKK</sequence>
<dbReference type="EMBL" id="VORO01000003">
    <property type="protein sequence ID" value="TXD90564.1"/>
    <property type="molecule type" value="Genomic_DNA"/>
</dbReference>
<dbReference type="RefSeq" id="WP_147085310.1">
    <property type="nucleotide sequence ID" value="NZ_VORM01000002.1"/>
</dbReference>
<evidence type="ECO:0000313" key="2">
    <source>
        <dbReference type="Proteomes" id="UP000321578"/>
    </source>
</evidence>
<protein>
    <submittedName>
        <fullName evidence="1">Uncharacterized protein</fullName>
    </submittedName>
</protein>
<dbReference type="AlphaFoldDB" id="A0A5C6ZK28"/>
<dbReference type="Proteomes" id="UP000321578">
    <property type="component" value="Unassembled WGS sequence"/>
</dbReference>
<reference evidence="1 2" key="1">
    <citation type="submission" date="2019-08" db="EMBL/GenBank/DDBJ databases">
        <title>Genomes of Subsaximicrobium wynnwilliamsii strains.</title>
        <authorList>
            <person name="Bowman J.P."/>
        </authorList>
    </citation>
    <scope>NUCLEOTIDE SEQUENCE [LARGE SCALE GENOMIC DNA]</scope>
    <source>
        <strain evidence="1 2">2-80-2</strain>
    </source>
</reference>
<dbReference type="OrthoDB" id="1442351at2"/>
<organism evidence="1 2">
    <name type="scientific">Subsaximicrobium wynnwilliamsii</name>
    <dbReference type="NCBI Taxonomy" id="291179"/>
    <lineage>
        <taxon>Bacteria</taxon>
        <taxon>Pseudomonadati</taxon>
        <taxon>Bacteroidota</taxon>
        <taxon>Flavobacteriia</taxon>
        <taxon>Flavobacteriales</taxon>
        <taxon>Flavobacteriaceae</taxon>
        <taxon>Subsaximicrobium</taxon>
    </lineage>
</organism>
<accession>A0A5C6ZK28</accession>
<keyword evidence="2" id="KW-1185">Reference proteome</keyword>